<protein>
    <submittedName>
        <fullName evidence="1">Uncharacterized protein</fullName>
    </submittedName>
</protein>
<dbReference type="Gene3D" id="3.90.1600.10">
    <property type="entry name" value="Palm domain of DNA polymerase"/>
    <property type="match status" value="1"/>
</dbReference>
<dbReference type="EMBL" id="JARQWQ010000168">
    <property type="protein sequence ID" value="KAK2547781.1"/>
    <property type="molecule type" value="Genomic_DNA"/>
</dbReference>
<dbReference type="InterPro" id="IPR023211">
    <property type="entry name" value="DNA_pol_palm_dom_sf"/>
</dbReference>
<dbReference type="InterPro" id="IPR043502">
    <property type="entry name" value="DNA/RNA_pol_sf"/>
</dbReference>
<dbReference type="AlphaFoldDB" id="A0AAD9PRM2"/>
<dbReference type="Proteomes" id="UP001249851">
    <property type="component" value="Unassembled WGS sequence"/>
</dbReference>
<keyword evidence="2" id="KW-1185">Reference proteome</keyword>
<reference evidence="1" key="2">
    <citation type="journal article" date="2023" name="Science">
        <title>Genomic signatures of disease resistance in endangered staghorn corals.</title>
        <authorList>
            <person name="Vollmer S.V."/>
            <person name="Selwyn J.D."/>
            <person name="Despard B.A."/>
            <person name="Roesel C.L."/>
        </authorList>
    </citation>
    <scope>NUCLEOTIDE SEQUENCE</scope>
    <source>
        <strain evidence="1">K2</strain>
    </source>
</reference>
<evidence type="ECO:0000313" key="2">
    <source>
        <dbReference type="Proteomes" id="UP001249851"/>
    </source>
</evidence>
<gene>
    <name evidence="1" type="ORF">P5673_032190</name>
</gene>
<sequence>MSELQTRVLHFDTDSVIFTINYKPADWTPALGDHLGESTNELDDDDYNTNFVPGGPKNYAYKTKNGKTTCKVRIFTLNFRRSQKLIFSILSERVCSPNQLPIFLDNPHFIKQDAKTKTTHTVNLQKKHKVVYDMRVVPPSCGRNRQSMATMGATSQSSVILSASLPA</sequence>
<reference evidence="1" key="1">
    <citation type="journal article" date="2023" name="G3 (Bethesda)">
        <title>Whole genome assembly and annotation of the endangered Caribbean coral Acropora cervicornis.</title>
        <authorList>
            <person name="Selwyn J.D."/>
            <person name="Vollmer S.V."/>
        </authorList>
    </citation>
    <scope>NUCLEOTIDE SEQUENCE</scope>
    <source>
        <strain evidence="1">K2</strain>
    </source>
</reference>
<name>A0AAD9PRM2_ACRCE</name>
<accession>A0AAD9PRM2</accession>
<dbReference type="PANTHER" id="PTHR33568">
    <property type="entry name" value="DNA POLYMERASE"/>
    <property type="match status" value="1"/>
</dbReference>
<dbReference type="SUPFAM" id="SSF56672">
    <property type="entry name" value="DNA/RNA polymerases"/>
    <property type="match status" value="1"/>
</dbReference>
<dbReference type="PANTHER" id="PTHR33568:SF3">
    <property type="entry name" value="DNA-DIRECTED DNA POLYMERASE"/>
    <property type="match status" value="1"/>
</dbReference>
<organism evidence="1 2">
    <name type="scientific">Acropora cervicornis</name>
    <name type="common">Staghorn coral</name>
    <dbReference type="NCBI Taxonomy" id="6130"/>
    <lineage>
        <taxon>Eukaryota</taxon>
        <taxon>Metazoa</taxon>
        <taxon>Cnidaria</taxon>
        <taxon>Anthozoa</taxon>
        <taxon>Hexacorallia</taxon>
        <taxon>Scleractinia</taxon>
        <taxon>Astrocoeniina</taxon>
        <taxon>Acroporidae</taxon>
        <taxon>Acropora</taxon>
    </lineage>
</organism>
<evidence type="ECO:0000313" key="1">
    <source>
        <dbReference type="EMBL" id="KAK2547781.1"/>
    </source>
</evidence>
<proteinExistence type="predicted"/>
<comment type="caution">
    <text evidence="1">The sequence shown here is derived from an EMBL/GenBank/DDBJ whole genome shotgun (WGS) entry which is preliminary data.</text>
</comment>